<dbReference type="SUPFAM" id="SSF53474">
    <property type="entry name" value="alpha/beta-Hydrolases"/>
    <property type="match status" value="1"/>
</dbReference>
<comment type="caution">
    <text evidence="3">The sequence shown here is derived from an EMBL/GenBank/DDBJ whole genome shotgun (WGS) entry which is preliminary data.</text>
</comment>
<feature type="domain" description="PET hydrolase/cutinase-like" evidence="2">
    <location>
        <begin position="47"/>
        <end position="271"/>
    </location>
</feature>
<dbReference type="Gene3D" id="3.40.50.1820">
    <property type="entry name" value="alpha/beta hydrolase"/>
    <property type="match status" value="1"/>
</dbReference>
<gene>
    <name evidence="3" type="ORF">GJV18_07215</name>
</gene>
<dbReference type="Proteomes" id="UP000429555">
    <property type="component" value="Unassembled WGS sequence"/>
</dbReference>
<evidence type="ECO:0000256" key="1">
    <source>
        <dbReference type="SAM" id="SignalP"/>
    </source>
</evidence>
<feature type="chain" id="PRO_5026297106" description="PET hydrolase/cutinase-like domain-containing protein" evidence="1">
    <location>
        <begin position="27"/>
        <end position="286"/>
    </location>
</feature>
<dbReference type="AlphaFoldDB" id="A0A6I4KZF1"/>
<dbReference type="InterPro" id="IPR041127">
    <property type="entry name" value="PET_hydrolase/cutinase-like"/>
</dbReference>
<evidence type="ECO:0000313" key="3">
    <source>
        <dbReference type="EMBL" id="MVW75103.1"/>
    </source>
</evidence>
<name>A0A6I4KZF1_9PSED</name>
<evidence type="ECO:0000259" key="2">
    <source>
        <dbReference type="Pfam" id="PF12740"/>
    </source>
</evidence>
<dbReference type="RefSeq" id="WP_160344020.1">
    <property type="nucleotide sequence ID" value="NZ_WKJZ01000001.1"/>
</dbReference>
<evidence type="ECO:0000313" key="4">
    <source>
        <dbReference type="Proteomes" id="UP000429555"/>
    </source>
</evidence>
<dbReference type="EMBL" id="WKJZ01000001">
    <property type="protein sequence ID" value="MVW75103.1"/>
    <property type="molecule type" value="Genomic_DNA"/>
</dbReference>
<proteinExistence type="predicted"/>
<accession>A0A6I4KZF1</accession>
<keyword evidence="1" id="KW-0732">Signal</keyword>
<protein>
    <recommendedName>
        <fullName evidence="2">PET hydrolase/cutinase-like domain-containing protein</fullName>
    </recommendedName>
</protein>
<dbReference type="Pfam" id="PF12740">
    <property type="entry name" value="PETase"/>
    <property type="match status" value="1"/>
</dbReference>
<organism evidence="3 4">
    <name type="scientific">Pseudomonas xionganensis</name>
    <dbReference type="NCBI Taxonomy" id="2654845"/>
    <lineage>
        <taxon>Bacteria</taxon>
        <taxon>Pseudomonadati</taxon>
        <taxon>Pseudomonadota</taxon>
        <taxon>Gammaproteobacteria</taxon>
        <taxon>Pseudomonadales</taxon>
        <taxon>Pseudomonadaceae</taxon>
        <taxon>Pseudomonas</taxon>
    </lineage>
</organism>
<feature type="signal peptide" evidence="1">
    <location>
        <begin position="1"/>
        <end position="26"/>
    </location>
</feature>
<reference evidence="3 4" key="1">
    <citation type="submission" date="2019-11" db="EMBL/GenBank/DDBJ databases">
        <title>Pseudomonas flavidum sp. nov., isolated from Baiyang Lake.</title>
        <authorList>
            <person name="Zhao Y."/>
        </authorList>
    </citation>
    <scope>NUCLEOTIDE SEQUENCE [LARGE SCALE GENOMIC DNA]</scope>
    <source>
        <strain evidence="4">R-22-3 w-18</strain>
    </source>
</reference>
<sequence>MLWIPVKAPRFALCAALLLGNAAAHAALPPANPGADSVCAYTSGLSSWNYSSARVTYPCGLSKSTYPATTLTGGYANTKEDMTWLANHLTSHGYIVITITPNNIFGAPPGWSTAHKGGISKLQAETKRSSSPIFKKVATNKLGITGFSMGGGGALLAAADLKTQIAVALPLAPYLGFSSPNYSSISAKTLIQAGASDSVSYPSVVASYYQSLPASISRALTTFRGASHLDWINSGSATQHARFKTLVTAWMKVYLDGDSTYQTHLDGAEHSRHLAEDWFTRFEYVK</sequence>
<dbReference type="InterPro" id="IPR029058">
    <property type="entry name" value="AB_hydrolase_fold"/>
</dbReference>
<keyword evidence="4" id="KW-1185">Reference proteome</keyword>